<organism evidence="1 2">
    <name type="scientific">Synechococcus phage Syn19</name>
    <dbReference type="NCBI Taxonomy" id="445684"/>
    <lineage>
        <taxon>Viruses</taxon>
        <taxon>Duplodnaviria</taxon>
        <taxon>Heunggongvirae</taxon>
        <taxon>Uroviricota</taxon>
        <taxon>Caudoviricetes</taxon>
        <taxon>Pantevenvirales</taxon>
        <taxon>Kyanoviridae</taxon>
        <taxon>Pontusvirus</taxon>
        <taxon>Pontusvirus syn19</taxon>
    </lineage>
</organism>
<sequence>MCKPLEGVGNSMAKKALGAPDARKAWCKCCDEFSIMCHHEAMTNPRYKNMKYQWNEPPPPPP</sequence>
<protein>
    <submittedName>
        <fullName evidence="1">Uncharacterized protein</fullName>
    </submittedName>
</protein>
<reference evidence="1 2" key="1">
    <citation type="journal article" date="2010" name="Environ. Microbiol.">
        <title>Genomic analysis of oceanic cyanobacterial myoviruses compared with T4-like myoviruses from diverse hosts and environments.</title>
        <authorList>
            <person name="Sullivan M.B."/>
            <person name="Huang K.H."/>
            <person name="Ignacio-Espinoza J.C."/>
            <person name="Berlin A.M."/>
            <person name="Kelly L."/>
            <person name="Weigele P.R."/>
            <person name="DeFrancesco A.S."/>
            <person name="Kern S.E."/>
            <person name="Thompson L.R."/>
            <person name="Young S."/>
            <person name="Yandava C."/>
            <person name="Fu R."/>
            <person name="Krastins B."/>
            <person name="Chase M."/>
            <person name="Sarracino D."/>
            <person name="Osburne M.S."/>
            <person name="Henn M.R."/>
            <person name="Chisholm S.W."/>
        </authorList>
    </citation>
    <scope>NUCLEOTIDE SEQUENCE [LARGE SCALE GENOMIC DNA]</scope>
    <source>
        <strain evidence="1">Syn19</strain>
    </source>
</reference>
<dbReference type="OrthoDB" id="28910at10239"/>
<keyword evidence="2" id="KW-1185">Reference proteome</keyword>
<evidence type="ECO:0000313" key="2">
    <source>
        <dbReference type="Proteomes" id="UP000006535"/>
    </source>
</evidence>
<dbReference type="GeneID" id="10328458"/>
<name>E3SQ76_9CAUD</name>
<dbReference type="Proteomes" id="UP000006535">
    <property type="component" value="Segment"/>
</dbReference>
<gene>
    <name evidence="1" type="ORF">Syn19_111</name>
</gene>
<dbReference type="EMBL" id="GU071106">
    <property type="protein sequence ID" value="ADO99446.1"/>
    <property type="molecule type" value="Genomic_DNA"/>
</dbReference>
<dbReference type="RefSeq" id="YP_004323944.1">
    <property type="nucleotide sequence ID" value="NC_015286.1"/>
</dbReference>
<evidence type="ECO:0000313" key="1">
    <source>
        <dbReference type="EMBL" id="ADO99446.1"/>
    </source>
</evidence>
<dbReference type="KEGG" id="vg:10328458"/>
<accession>E3SQ76</accession>
<proteinExistence type="predicted"/>